<comment type="similarity">
    <text evidence="1 2">Belongs to the phD/YefM antitoxin family.</text>
</comment>
<dbReference type="NCBIfam" id="TIGR01552">
    <property type="entry name" value="phd_fam"/>
    <property type="match status" value="1"/>
</dbReference>
<dbReference type="InterPro" id="IPR006442">
    <property type="entry name" value="Antitoxin_Phd/YefM"/>
</dbReference>
<proteinExistence type="inferred from homology"/>
<dbReference type="RefSeq" id="WP_274585601.1">
    <property type="nucleotide sequence ID" value="NZ_CP145811.1"/>
</dbReference>
<name>A0A9X4E3H4_9NEIS</name>
<evidence type="ECO:0000313" key="5">
    <source>
        <dbReference type="EMBL" id="WWY04013.1"/>
    </source>
</evidence>
<dbReference type="EMBL" id="JAPQFL010000007">
    <property type="protein sequence ID" value="MDD9328529.1"/>
    <property type="molecule type" value="Genomic_DNA"/>
</dbReference>
<evidence type="ECO:0000256" key="3">
    <source>
        <dbReference type="SAM" id="MobiDB-lite"/>
    </source>
</evidence>
<organism evidence="4">
    <name type="scientific">Neisseria leonii</name>
    <dbReference type="NCBI Taxonomy" id="2995413"/>
    <lineage>
        <taxon>Bacteria</taxon>
        <taxon>Pseudomonadati</taxon>
        <taxon>Pseudomonadota</taxon>
        <taxon>Betaproteobacteria</taxon>
        <taxon>Neisseriales</taxon>
        <taxon>Neisseriaceae</taxon>
        <taxon>Neisseria</taxon>
    </lineage>
</organism>
<reference evidence="4" key="1">
    <citation type="submission" date="2022-10" db="EMBL/GenBank/DDBJ databases">
        <authorList>
            <person name="Boutroux M."/>
        </authorList>
    </citation>
    <scope>NUCLEOTIDE SEQUENCE</scope>
    <source>
        <strain evidence="4">51.81</strain>
    </source>
</reference>
<gene>
    <name evidence="4" type="ORF">ORY91_001959</name>
    <name evidence="5" type="ORF">V9W64_04650</name>
</gene>
<reference evidence="5" key="2">
    <citation type="submission" date="2024-02" db="EMBL/GenBank/DDBJ databases">
        <title>Neisseria leonii sp. nov.</title>
        <authorList>
            <person name="Boutroux M."/>
            <person name="Favre-Rochex S."/>
            <person name="Gorgette O."/>
            <person name="Touak G."/>
            <person name="Muhle E."/>
            <person name="Chesneau O."/>
            <person name="Clermont D."/>
            <person name="Rahi P."/>
        </authorList>
    </citation>
    <scope>NUCLEOTIDE SEQUENCE</scope>
    <source>
        <strain evidence="5">51.81</strain>
    </source>
</reference>
<evidence type="ECO:0000256" key="1">
    <source>
        <dbReference type="ARBA" id="ARBA00009981"/>
    </source>
</evidence>
<evidence type="ECO:0000256" key="2">
    <source>
        <dbReference type="RuleBase" id="RU362080"/>
    </source>
</evidence>
<evidence type="ECO:0000313" key="4">
    <source>
        <dbReference type="EMBL" id="MDD9328529.1"/>
    </source>
</evidence>
<keyword evidence="6" id="KW-1185">Reference proteome</keyword>
<sequence>MKTMSSREFNQHMGRAQRAAQTAPVVVTNRSKPAFVFLTYADYQKLTGQKQSALDALTPSAELAAALENIELEIPPRSRAQRPPVDFGMGD</sequence>
<dbReference type="Pfam" id="PF02604">
    <property type="entry name" value="PhdYeFM_antitox"/>
    <property type="match status" value="1"/>
</dbReference>
<protein>
    <recommendedName>
        <fullName evidence="2">Antitoxin</fullName>
    </recommendedName>
</protein>
<comment type="function">
    <text evidence="2">Antitoxin component of a type II toxin-antitoxin (TA) system.</text>
</comment>
<dbReference type="InterPro" id="IPR036165">
    <property type="entry name" value="YefM-like_sf"/>
</dbReference>
<accession>A0A9X4E3H4</accession>
<feature type="region of interest" description="Disordered" evidence="3">
    <location>
        <begin position="1"/>
        <end position="24"/>
    </location>
</feature>
<dbReference type="SUPFAM" id="SSF143120">
    <property type="entry name" value="YefM-like"/>
    <property type="match status" value="1"/>
</dbReference>
<evidence type="ECO:0000313" key="6">
    <source>
        <dbReference type="Proteomes" id="UP001149607"/>
    </source>
</evidence>
<dbReference type="EMBL" id="CP146598">
    <property type="protein sequence ID" value="WWY04013.1"/>
    <property type="molecule type" value="Genomic_DNA"/>
</dbReference>
<dbReference type="AlphaFoldDB" id="A0A9X4E3H4"/>
<dbReference type="Proteomes" id="UP001149607">
    <property type="component" value="Chromosome"/>
</dbReference>